<keyword evidence="3" id="KW-0677">Repeat</keyword>
<evidence type="ECO:0000259" key="8">
    <source>
        <dbReference type="PROSITE" id="PS50157"/>
    </source>
</evidence>
<protein>
    <recommendedName>
        <fullName evidence="8">C2H2-type domain-containing protein</fullName>
    </recommendedName>
</protein>
<dbReference type="InterPro" id="IPR036236">
    <property type="entry name" value="Znf_C2H2_sf"/>
</dbReference>
<sequence>IQHSQLVRSDIILEDIQQHKIKMETNMEDETDSKERLTKHMRNIVKYTEDEKEDYEMMNEHKGDSSIKETENKIGDLGLTSREQRLHDLRESMKVRECQVIMVDIMAKNDDRQTVNNEDYKKLWSGNVLNVSTINQHSVSSTCSEKSNKCHTVSTADDILKLHRRKHSGKKSYMCDVCDFSSTHSHKLNLHKSIHTGEKMYKCEDCGK</sequence>
<evidence type="ECO:0000256" key="7">
    <source>
        <dbReference type="PROSITE-ProRule" id="PRU00042"/>
    </source>
</evidence>
<name>A0A0B7BJ57_9EUPU</name>
<evidence type="ECO:0000256" key="6">
    <source>
        <dbReference type="ARBA" id="ARBA00023242"/>
    </source>
</evidence>
<dbReference type="EMBL" id="HACG01045486">
    <property type="protein sequence ID" value="CEK92351.1"/>
    <property type="molecule type" value="Transcribed_RNA"/>
</dbReference>
<dbReference type="PROSITE" id="PS50157">
    <property type="entry name" value="ZINC_FINGER_C2H2_2"/>
    <property type="match status" value="1"/>
</dbReference>
<feature type="domain" description="C2H2-type" evidence="8">
    <location>
        <begin position="173"/>
        <end position="200"/>
    </location>
</feature>
<dbReference type="GO" id="GO:0000981">
    <property type="term" value="F:DNA-binding transcription factor activity, RNA polymerase II-specific"/>
    <property type="evidence" value="ECO:0007669"/>
    <property type="project" value="TreeGrafter"/>
</dbReference>
<proteinExistence type="predicted"/>
<dbReference type="InterPro" id="IPR013087">
    <property type="entry name" value="Znf_C2H2_type"/>
</dbReference>
<dbReference type="Pfam" id="PF23611">
    <property type="entry name" value="zf-C2H2_16"/>
    <property type="match status" value="1"/>
</dbReference>
<dbReference type="Gene3D" id="3.30.160.60">
    <property type="entry name" value="Classic Zinc Finger"/>
    <property type="match status" value="1"/>
</dbReference>
<keyword evidence="4 7" id="KW-0863">Zinc-finger</keyword>
<keyword evidence="2" id="KW-0479">Metal-binding</keyword>
<dbReference type="AlphaFoldDB" id="A0A0B7BJ57"/>
<dbReference type="PANTHER" id="PTHR23235">
    <property type="entry name" value="KRUEPPEL-LIKE TRANSCRIPTION FACTOR"/>
    <property type="match status" value="1"/>
</dbReference>
<keyword evidence="5" id="KW-0862">Zinc</keyword>
<evidence type="ECO:0000256" key="3">
    <source>
        <dbReference type="ARBA" id="ARBA00022737"/>
    </source>
</evidence>
<evidence type="ECO:0000256" key="4">
    <source>
        <dbReference type="ARBA" id="ARBA00022771"/>
    </source>
</evidence>
<dbReference type="GO" id="GO:0005634">
    <property type="term" value="C:nucleus"/>
    <property type="evidence" value="ECO:0007669"/>
    <property type="project" value="UniProtKB-SubCell"/>
</dbReference>
<dbReference type="GO" id="GO:0008270">
    <property type="term" value="F:zinc ion binding"/>
    <property type="evidence" value="ECO:0007669"/>
    <property type="project" value="UniProtKB-KW"/>
</dbReference>
<dbReference type="GO" id="GO:0000978">
    <property type="term" value="F:RNA polymerase II cis-regulatory region sequence-specific DNA binding"/>
    <property type="evidence" value="ECO:0007669"/>
    <property type="project" value="TreeGrafter"/>
</dbReference>
<organism evidence="9">
    <name type="scientific">Arion vulgaris</name>
    <dbReference type="NCBI Taxonomy" id="1028688"/>
    <lineage>
        <taxon>Eukaryota</taxon>
        <taxon>Metazoa</taxon>
        <taxon>Spiralia</taxon>
        <taxon>Lophotrochozoa</taxon>
        <taxon>Mollusca</taxon>
        <taxon>Gastropoda</taxon>
        <taxon>Heterobranchia</taxon>
        <taxon>Euthyneura</taxon>
        <taxon>Panpulmonata</taxon>
        <taxon>Eupulmonata</taxon>
        <taxon>Stylommatophora</taxon>
        <taxon>Helicina</taxon>
        <taxon>Arionoidea</taxon>
        <taxon>Arionidae</taxon>
        <taxon>Arion</taxon>
    </lineage>
</organism>
<evidence type="ECO:0000256" key="2">
    <source>
        <dbReference type="ARBA" id="ARBA00022723"/>
    </source>
</evidence>
<evidence type="ECO:0000313" key="9">
    <source>
        <dbReference type="EMBL" id="CEK92351.1"/>
    </source>
</evidence>
<evidence type="ECO:0000256" key="1">
    <source>
        <dbReference type="ARBA" id="ARBA00004123"/>
    </source>
</evidence>
<reference evidence="9" key="1">
    <citation type="submission" date="2014-12" db="EMBL/GenBank/DDBJ databases">
        <title>Insight into the proteome of Arion vulgaris.</title>
        <authorList>
            <person name="Aradska J."/>
            <person name="Bulat T."/>
            <person name="Smidak R."/>
            <person name="Sarate P."/>
            <person name="Gangsoo J."/>
            <person name="Sialana F."/>
            <person name="Bilban M."/>
            <person name="Lubec G."/>
        </authorList>
    </citation>
    <scope>NUCLEOTIDE SEQUENCE</scope>
    <source>
        <tissue evidence="9">Skin</tissue>
    </source>
</reference>
<gene>
    <name evidence="9" type="primary">ORF187795</name>
</gene>
<accession>A0A0B7BJ57</accession>
<dbReference type="InterPro" id="IPR056438">
    <property type="entry name" value="Znf-C2H2_CTCF"/>
</dbReference>
<feature type="non-terminal residue" evidence="9">
    <location>
        <position position="1"/>
    </location>
</feature>
<dbReference type="SUPFAM" id="SSF57667">
    <property type="entry name" value="beta-beta-alpha zinc fingers"/>
    <property type="match status" value="1"/>
</dbReference>
<comment type="subcellular location">
    <subcellularLocation>
        <location evidence="1">Nucleus</location>
    </subcellularLocation>
</comment>
<keyword evidence="6" id="KW-0539">Nucleus</keyword>
<evidence type="ECO:0000256" key="5">
    <source>
        <dbReference type="ARBA" id="ARBA00022833"/>
    </source>
</evidence>
<feature type="non-terminal residue" evidence="9">
    <location>
        <position position="208"/>
    </location>
</feature>
<dbReference type="PANTHER" id="PTHR23235:SF142">
    <property type="entry name" value="ZINC FINGER PROTEIN 384"/>
    <property type="match status" value="1"/>
</dbReference>